<dbReference type="GO" id="GO:0016740">
    <property type="term" value="F:transferase activity"/>
    <property type="evidence" value="ECO:0007669"/>
    <property type="project" value="UniProtKB-KW"/>
</dbReference>
<keyword evidence="5" id="KW-1185">Reference proteome</keyword>
<evidence type="ECO:0000256" key="1">
    <source>
        <dbReference type="ARBA" id="ARBA00005985"/>
    </source>
</evidence>
<protein>
    <submittedName>
        <fullName evidence="3 4">Uncharacterized protein</fullName>
    </submittedName>
</protein>
<dbReference type="Gramene" id="KRG93044">
    <property type="protein sequence ID" value="KRG93044"/>
    <property type="gene ID" value="GLYMA_20G245200"/>
</dbReference>
<dbReference type="PANTHER" id="PTHR43009:SF6">
    <property type="entry name" value="HOMOGENTISATE PHYTYLTRANSFERASE 1, CHLOROPLASTIC"/>
    <property type="match status" value="1"/>
</dbReference>
<dbReference type="PaxDb" id="3847-GLYMA20G38941.1"/>
<dbReference type="PANTHER" id="PTHR43009">
    <property type="entry name" value="HOMOGENTISATE SOLANESYLTRANSFERASE, CHLOROPLASTIC"/>
    <property type="match status" value="1"/>
</dbReference>
<evidence type="ECO:0000313" key="4">
    <source>
        <dbReference type="EnsemblPlants" id="KRG93044"/>
    </source>
</evidence>
<dbReference type="SMR" id="K7N5F9"/>
<reference evidence="3 4" key="1">
    <citation type="journal article" date="2010" name="Nature">
        <title>Genome sequence of the palaeopolyploid soybean.</title>
        <authorList>
            <person name="Schmutz J."/>
            <person name="Cannon S.B."/>
            <person name="Schlueter J."/>
            <person name="Ma J."/>
            <person name="Mitros T."/>
            <person name="Nelson W."/>
            <person name="Hyten D.L."/>
            <person name="Song Q."/>
            <person name="Thelen J.J."/>
            <person name="Cheng J."/>
            <person name="Xu D."/>
            <person name="Hellsten U."/>
            <person name="May G.D."/>
            <person name="Yu Y."/>
            <person name="Sakurai T."/>
            <person name="Umezawa T."/>
            <person name="Bhattacharyya M.K."/>
            <person name="Sandhu D."/>
            <person name="Valliyodan B."/>
            <person name="Lindquist E."/>
            <person name="Peto M."/>
            <person name="Grant D."/>
            <person name="Shu S."/>
            <person name="Goodstein D."/>
            <person name="Barry K."/>
            <person name="Futrell-Griggs M."/>
            <person name="Abernathy B."/>
            <person name="Du J."/>
            <person name="Tian Z."/>
            <person name="Zhu L."/>
            <person name="Gill N."/>
            <person name="Joshi T."/>
            <person name="Libault M."/>
            <person name="Sethuraman A."/>
            <person name="Zhang X.-C."/>
            <person name="Shinozaki K."/>
            <person name="Nguyen H.T."/>
            <person name="Wing R.A."/>
            <person name="Cregan P."/>
            <person name="Specht J."/>
            <person name="Grimwood J."/>
            <person name="Rokhsar D."/>
            <person name="Stacey G."/>
            <person name="Shoemaker R.C."/>
            <person name="Jackson S.A."/>
        </authorList>
    </citation>
    <scope>NUCLEOTIDE SEQUENCE [LARGE SCALE GENOMIC DNA]</scope>
    <source>
        <strain evidence="4">cv. Williams 82</strain>
        <tissue evidence="3">Callus</tissue>
    </source>
</reference>
<sequence length="82" mass="9239">MALVKDISDVERDKIYGIDTFSIRLGQKRVCFSNIQHLGKVGCTLLYIPWLFLTNLCQVFWICVFLFEMGFGVALLTGASSS</sequence>
<dbReference type="HOGENOM" id="CLU_2562968_0_0_1"/>
<dbReference type="AlphaFoldDB" id="K7N5F9"/>
<reference evidence="4" key="2">
    <citation type="submission" date="2018-02" db="UniProtKB">
        <authorList>
            <consortium name="EnsemblPlants"/>
        </authorList>
    </citation>
    <scope>IDENTIFICATION</scope>
    <source>
        <strain evidence="4">Williams 82</strain>
    </source>
</reference>
<proteinExistence type="inferred from homology"/>
<evidence type="ECO:0000313" key="5">
    <source>
        <dbReference type="Proteomes" id="UP000008827"/>
    </source>
</evidence>
<keyword evidence="2" id="KW-0808">Transferase</keyword>
<evidence type="ECO:0000256" key="2">
    <source>
        <dbReference type="ARBA" id="ARBA00022679"/>
    </source>
</evidence>
<accession>K7N5F9</accession>
<name>K7N5F9_SOYBN</name>
<gene>
    <name evidence="3" type="ORF">GLYMA_20G245200</name>
</gene>
<evidence type="ECO:0000313" key="3">
    <source>
        <dbReference type="EMBL" id="KRG93044.1"/>
    </source>
</evidence>
<dbReference type="EnsemblPlants" id="KRG93044">
    <property type="protein sequence ID" value="KRG93044"/>
    <property type="gene ID" value="GLYMA_20G245200"/>
</dbReference>
<organism evidence="4">
    <name type="scientific">Glycine max</name>
    <name type="common">Soybean</name>
    <name type="synonym">Glycine hispida</name>
    <dbReference type="NCBI Taxonomy" id="3847"/>
    <lineage>
        <taxon>Eukaryota</taxon>
        <taxon>Viridiplantae</taxon>
        <taxon>Streptophyta</taxon>
        <taxon>Embryophyta</taxon>
        <taxon>Tracheophyta</taxon>
        <taxon>Spermatophyta</taxon>
        <taxon>Magnoliopsida</taxon>
        <taxon>eudicotyledons</taxon>
        <taxon>Gunneridae</taxon>
        <taxon>Pentapetalae</taxon>
        <taxon>rosids</taxon>
        <taxon>fabids</taxon>
        <taxon>Fabales</taxon>
        <taxon>Fabaceae</taxon>
        <taxon>Papilionoideae</taxon>
        <taxon>50 kb inversion clade</taxon>
        <taxon>NPAAA clade</taxon>
        <taxon>indigoferoid/millettioid clade</taxon>
        <taxon>Phaseoleae</taxon>
        <taxon>Glycine</taxon>
        <taxon>Glycine subgen. Soja</taxon>
    </lineage>
</organism>
<comment type="similarity">
    <text evidence="1">Belongs to the UbiA prenyltransferase family.</text>
</comment>
<dbReference type="Proteomes" id="UP000008827">
    <property type="component" value="Chromosome 20"/>
</dbReference>
<dbReference type="InParanoid" id="K7N5F9"/>
<reference evidence="3" key="3">
    <citation type="submission" date="2018-07" db="EMBL/GenBank/DDBJ databases">
        <title>WGS assembly of Glycine max.</title>
        <authorList>
            <person name="Schmutz J."/>
            <person name="Cannon S."/>
            <person name="Schlueter J."/>
            <person name="Ma J."/>
            <person name="Mitros T."/>
            <person name="Nelson W."/>
            <person name="Hyten D."/>
            <person name="Song Q."/>
            <person name="Thelen J."/>
            <person name="Cheng J."/>
            <person name="Xu D."/>
            <person name="Hellsten U."/>
            <person name="May G."/>
            <person name="Yu Y."/>
            <person name="Sakurai T."/>
            <person name="Umezawa T."/>
            <person name="Bhattacharyya M."/>
            <person name="Sandhu D."/>
            <person name="Valliyodan B."/>
            <person name="Lindquist E."/>
            <person name="Peto M."/>
            <person name="Grant D."/>
            <person name="Shu S."/>
            <person name="Goodstein D."/>
            <person name="Barry K."/>
            <person name="Futrell-Griggs M."/>
            <person name="Abernathy B."/>
            <person name="Du J."/>
            <person name="Tian Z."/>
            <person name="Zhu L."/>
            <person name="Gill N."/>
            <person name="Joshi T."/>
            <person name="Libault M."/>
            <person name="Sethuraman A."/>
            <person name="Zhang X."/>
            <person name="Shinozaki K."/>
            <person name="Nguyen H."/>
            <person name="Wing R."/>
            <person name="Cregan P."/>
            <person name="Specht J."/>
            <person name="Grimwood J."/>
            <person name="Rokhsar D."/>
            <person name="Stacey G."/>
            <person name="Shoemaker R."/>
            <person name="Jackson S."/>
        </authorList>
    </citation>
    <scope>NUCLEOTIDE SEQUENCE</scope>
    <source>
        <tissue evidence="3">Callus</tissue>
    </source>
</reference>
<dbReference type="EMBL" id="CM000853">
    <property type="protein sequence ID" value="KRG93044.1"/>
    <property type="molecule type" value="Genomic_DNA"/>
</dbReference>